<sequence>MFRLKTPISRADRKDEFDSVATILSQSLITRPSHIKGLPGWLSSIGDDGGIFHLELPAGVETKLVRLSSGDGGSVSSLALGVGCNSEDTGYSSDQDLNSPDIHNSNIHKQEKRTNLLSNEINSSHCVKLFRTSRAPSSAQQESESICGRKSQTFKTTNTGQVSSTNLDSSHIYSCLDEGNDDGVFLNKSDLRSSKTSTISTNSSGSHCSHASCANNSSCNHQVLYKSDFQKNGGSGRCVFNSSCSKKYGSCLDWKTVNVEVKLNPFKFRNTSQSSFCNSEGILCEQLLGIVPTYKDDNSRTSCSDVIVKGLLPDCDVALRRQATLGTWLHSINGQELTWYNMDTLLSSLSKLKKVKLTLKSLKPENSTVDLEALVNILTTDTQDHHGLDNMAAMYISLDGVNPDDPSNTNVRT</sequence>
<proteinExistence type="predicted"/>
<organism evidence="1 2">
    <name type="scientific">Lymnaea stagnalis</name>
    <name type="common">Great pond snail</name>
    <name type="synonym">Helix stagnalis</name>
    <dbReference type="NCBI Taxonomy" id="6523"/>
    <lineage>
        <taxon>Eukaryota</taxon>
        <taxon>Metazoa</taxon>
        <taxon>Spiralia</taxon>
        <taxon>Lophotrochozoa</taxon>
        <taxon>Mollusca</taxon>
        <taxon>Gastropoda</taxon>
        <taxon>Heterobranchia</taxon>
        <taxon>Euthyneura</taxon>
        <taxon>Panpulmonata</taxon>
        <taxon>Hygrophila</taxon>
        <taxon>Lymnaeoidea</taxon>
        <taxon>Lymnaeidae</taxon>
        <taxon>Lymnaea</taxon>
    </lineage>
</organism>
<dbReference type="AlphaFoldDB" id="A0AAV2HAU3"/>
<dbReference type="EMBL" id="CAXITT010000077">
    <property type="protein sequence ID" value="CAL1530872.1"/>
    <property type="molecule type" value="Genomic_DNA"/>
</dbReference>
<evidence type="ECO:0000313" key="2">
    <source>
        <dbReference type="Proteomes" id="UP001497497"/>
    </source>
</evidence>
<accession>A0AAV2HAU3</accession>
<gene>
    <name evidence="1" type="ORF">GSLYS_00004997001</name>
</gene>
<protein>
    <recommendedName>
        <fullName evidence="3">PDZ domain-containing protein</fullName>
    </recommendedName>
</protein>
<evidence type="ECO:0008006" key="3">
    <source>
        <dbReference type="Google" id="ProtNLM"/>
    </source>
</evidence>
<evidence type="ECO:0000313" key="1">
    <source>
        <dbReference type="EMBL" id="CAL1530872.1"/>
    </source>
</evidence>
<name>A0AAV2HAU3_LYMST</name>
<dbReference type="Proteomes" id="UP001497497">
    <property type="component" value="Unassembled WGS sequence"/>
</dbReference>
<keyword evidence="2" id="KW-1185">Reference proteome</keyword>
<reference evidence="1 2" key="1">
    <citation type="submission" date="2024-04" db="EMBL/GenBank/DDBJ databases">
        <authorList>
            <consortium name="Genoscope - CEA"/>
            <person name="William W."/>
        </authorList>
    </citation>
    <scope>NUCLEOTIDE SEQUENCE [LARGE SCALE GENOMIC DNA]</scope>
</reference>
<comment type="caution">
    <text evidence="1">The sequence shown here is derived from an EMBL/GenBank/DDBJ whole genome shotgun (WGS) entry which is preliminary data.</text>
</comment>